<feature type="transmembrane region" description="Helical" evidence="1">
    <location>
        <begin position="73"/>
        <end position="93"/>
    </location>
</feature>
<keyword evidence="1" id="KW-1133">Transmembrane helix</keyword>
<keyword evidence="1" id="KW-0812">Transmembrane</keyword>
<dbReference type="AlphaFoldDB" id="A0A7J5U0H6"/>
<feature type="transmembrane region" description="Helical" evidence="1">
    <location>
        <begin position="42"/>
        <end position="61"/>
    </location>
</feature>
<keyword evidence="3" id="KW-1185">Reference proteome</keyword>
<evidence type="ECO:0000256" key="1">
    <source>
        <dbReference type="SAM" id="Phobius"/>
    </source>
</evidence>
<feature type="transmembrane region" description="Helical" evidence="1">
    <location>
        <begin position="129"/>
        <end position="146"/>
    </location>
</feature>
<dbReference type="Proteomes" id="UP000488299">
    <property type="component" value="Unassembled WGS sequence"/>
</dbReference>
<comment type="caution">
    <text evidence="2">The sequence shown here is derived from an EMBL/GenBank/DDBJ whole genome shotgun (WGS) entry which is preliminary data.</text>
</comment>
<dbReference type="EMBL" id="WELI01000003">
    <property type="protein sequence ID" value="KAB7731137.1"/>
    <property type="molecule type" value="Genomic_DNA"/>
</dbReference>
<keyword evidence="1" id="KW-0472">Membrane</keyword>
<proteinExistence type="predicted"/>
<protein>
    <submittedName>
        <fullName evidence="2">Uncharacterized protein</fullName>
    </submittedName>
</protein>
<accession>A0A7J5U0H6</accession>
<reference evidence="2 3" key="1">
    <citation type="submission" date="2019-10" db="EMBL/GenBank/DDBJ databases">
        <title>Rudanella paleaurantiibacter sp. nov., isolated from sludge.</title>
        <authorList>
            <person name="Xu S.Q."/>
        </authorList>
    </citation>
    <scope>NUCLEOTIDE SEQUENCE [LARGE SCALE GENOMIC DNA]</scope>
    <source>
        <strain evidence="2 3">HX-22-17</strain>
    </source>
</reference>
<evidence type="ECO:0000313" key="3">
    <source>
        <dbReference type="Proteomes" id="UP000488299"/>
    </source>
</evidence>
<gene>
    <name evidence="2" type="ORF">F5984_10015</name>
</gene>
<name>A0A7J5U0H6_9BACT</name>
<organism evidence="2 3">
    <name type="scientific">Rudanella paleaurantiibacter</name>
    <dbReference type="NCBI Taxonomy" id="2614655"/>
    <lineage>
        <taxon>Bacteria</taxon>
        <taxon>Pseudomonadati</taxon>
        <taxon>Bacteroidota</taxon>
        <taxon>Cytophagia</taxon>
        <taxon>Cytophagales</taxon>
        <taxon>Cytophagaceae</taxon>
        <taxon>Rudanella</taxon>
    </lineage>
</organism>
<evidence type="ECO:0000313" key="2">
    <source>
        <dbReference type="EMBL" id="KAB7731137.1"/>
    </source>
</evidence>
<dbReference type="RefSeq" id="WP_152124120.1">
    <property type="nucleotide sequence ID" value="NZ_WELI01000003.1"/>
</dbReference>
<sequence>MDPFDDLKKIWQQPVSPPDTVGWEQLRQTNATHSQKLAQTQLWSGIGLALTAVFLATFNELTGIRFTQQTTYVGLYLMALITGGQAVVNLYLYRRLKQIDLAAPVAEHLATWERYYAFRKQLIRINGPVYFLLLNGAFGLYFIEILGRMPLLGRTIALIVYTGWMLYAYFVLGKRTLRREDKRLTEIIGGLRRYQNQLSGE</sequence>
<feature type="transmembrane region" description="Helical" evidence="1">
    <location>
        <begin position="152"/>
        <end position="172"/>
    </location>
</feature>